<protein>
    <recommendedName>
        <fullName evidence="4">Glycosyltransferase RgtA/B/C/D-like domain-containing protein</fullName>
    </recommendedName>
</protein>
<dbReference type="Proteomes" id="UP000217265">
    <property type="component" value="Chromosome"/>
</dbReference>
<keyword evidence="1" id="KW-0812">Transmembrane</keyword>
<feature type="transmembrane region" description="Helical" evidence="1">
    <location>
        <begin position="234"/>
        <end position="255"/>
    </location>
</feature>
<feature type="transmembrane region" description="Helical" evidence="1">
    <location>
        <begin position="396"/>
        <end position="414"/>
    </location>
</feature>
<organism evidence="2 3">
    <name type="scientific">Nibricoccus aquaticus</name>
    <dbReference type="NCBI Taxonomy" id="2576891"/>
    <lineage>
        <taxon>Bacteria</taxon>
        <taxon>Pseudomonadati</taxon>
        <taxon>Verrucomicrobiota</taxon>
        <taxon>Opitutia</taxon>
        <taxon>Opitutales</taxon>
        <taxon>Opitutaceae</taxon>
        <taxon>Nibricoccus</taxon>
    </lineage>
</organism>
<dbReference type="RefSeq" id="WP_096056361.1">
    <property type="nucleotide sequence ID" value="NZ_CP023344.1"/>
</dbReference>
<evidence type="ECO:0000313" key="2">
    <source>
        <dbReference type="EMBL" id="ATC64730.1"/>
    </source>
</evidence>
<keyword evidence="1" id="KW-0472">Membrane</keyword>
<dbReference type="OrthoDB" id="9871971at2"/>
<feature type="transmembrane region" description="Helical" evidence="1">
    <location>
        <begin position="148"/>
        <end position="166"/>
    </location>
</feature>
<sequence>MNRPIGAATETSQGHSLPLCQNLTWTSRLTQISFWLWLVYVAGIATYANSDLIVGRPFLFMDEMIPFDGVKRILTAPDSEQFWWAVSDGGDHRYGRIFYNATALISSIPYRIWGDAGLIVAMRSAQVVFLLGSYVLLCLTLLRSWQGRFVALVVLTSLPFTDYYLTQPKPEPLQMLFLAVFLALAVRRQYGFGWHWLFLGLTFGTKISALPLCAAAGLLAVLQTRESPLKHIRAGVQAAFAFVFGWCLAVPMLFWPTPSRLQSYLQWTFQATGHGSDDAQVTPLTWLRSIFGGDAVRSYASAFAIGLMVLVVIGLLLAAIIAMARKWKSWKDLVAAESPLVLLFMATALGVPIIMLVKRLWGFYLHPAEMLAVLGVVLAGEYLIRASSTERRYKALNLTVIIIACSAALPALIMSNRAALKQFDLLAKRTDDPVFQSGLATYREALFIIEAIADTHRRDHPSETLRIAYDPFLFLPDSQPGLVIEPVWEPFAAWDRQFHAIILSEKWQFGYISGKIPLPSATSANYEGFLKARDAFAKAVELDAEKTSDRPYRLVRMLPDAAFLIRKDLQNPAKTALTAFR</sequence>
<feature type="transmembrane region" description="Helical" evidence="1">
    <location>
        <begin position="299"/>
        <end position="322"/>
    </location>
</feature>
<feature type="transmembrane region" description="Helical" evidence="1">
    <location>
        <begin position="363"/>
        <end position="384"/>
    </location>
</feature>
<accession>A0A290QC07</accession>
<reference evidence="2 3" key="1">
    <citation type="submission" date="2017-09" db="EMBL/GenBank/DDBJ databases">
        <title>Complete genome sequence of Verrucomicrobial strain HZ-65, isolated from freshwater.</title>
        <authorList>
            <person name="Choi A."/>
        </authorList>
    </citation>
    <scope>NUCLEOTIDE SEQUENCE [LARGE SCALE GENOMIC DNA]</scope>
    <source>
        <strain evidence="2 3">HZ-65</strain>
    </source>
</reference>
<feature type="transmembrane region" description="Helical" evidence="1">
    <location>
        <begin position="334"/>
        <end position="357"/>
    </location>
</feature>
<gene>
    <name evidence="2" type="ORF">CMV30_12590</name>
</gene>
<proteinExistence type="predicted"/>
<evidence type="ECO:0000256" key="1">
    <source>
        <dbReference type="SAM" id="Phobius"/>
    </source>
</evidence>
<feature type="transmembrane region" description="Helical" evidence="1">
    <location>
        <begin position="196"/>
        <end position="222"/>
    </location>
</feature>
<keyword evidence="3" id="KW-1185">Reference proteome</keyword>
<dbReference type="AlphaFoldDB" id="A0A290QC07"/>
<evidence type="ECO:0000313" key="3">
    <source>
        <dbReference type="Proteomes" id="UP000217265"/>
    </source>
</evidence>
<evidence type="ECO:0008006" key="4">
    <source>
        <dbReference type="Google" id="ProtNLM"/>
    </source>
</evidence>
<keyword evidence="1" id="KW-1133">Transmembrane helix</keyword>
<dbReference type="KEGG" id="vbh:CMV30_12590"/>
<dbReference type="EMBL" id="CP023344">
    <property type="protein sequence ID" value="ATC64730.1"/>
    <property type="molecule type" value="Genomic_DNA"/>
</dbReference>
<feature type="transmembrane region" description="Helical" evidence="1">
    <location>
        <begin position="120"/>
        <end position="142"/>
    </location>
</feature>
<name>A0A290QC07_9BACT</name>
<feature type="transmembrane region" description="Helical" evidence="1">
    <location>
        <begin position="34"/>
        <end position="54"/>
    </location>
</feature>